<feature type="chain" id="PRO_5001779773" description="LysM domain-containing protein" evidence="5">
    <location>
        <begin position="20"/>
        <end position="176"/>
    </location>
</feature>
<sequence length="176" mass="19217">MSRPFFIFSLLAAAGFVTARHGSRNRDGPLDPGIASDCTWFDIAYVESYTCDYFVEYWELTLADFLDWNPSLGSDCSGLTVGNTYCVEVNYGLLRPTTMSRSTARTTTAATTAVTTTTIPRLSPTQEGLISTCTAFYRAVAGETCDVIVAWYETFTLAQFISWNPVVGTGCTALSL</sequence>
<evidence type="ECO:0000256" key="4">
    <source>
        <dbReference type="ARBA" id="ARBA00044955"/>
    </source>
</evidence>
<reference evidence="7 8" key="1">
    <citation type="journal article" date="2014" name="BMC Genomics">
        <title>Comparative genome sequencing reveals chemotype-specific gene clusters in the toxigenic black mold Stachybotrys.</title>
        <authorList>
            <person name="Semeiks J."/>
            <person name="Borek D."/>
            <person name="Otwinowski Z."/>
            <person name="Grishin N.V."/>
        </authorList>
    </citation>
    <scope>NUCLEOTIDE SEQUENCE [LARGE SCALE GENOMIC DNA]</scope>
    <source>
        <strain evidence="7 8">IBT 40285</strain>
    </source>
</reference>
<comment type="similarity">
    <text evidence="4">Belongs to the secreted LysM effector family.</text>
</comment>
<evidence type="ECO:0000256" key="3">
    <source>
        <dbReference type="ARBA" id="ARBA00023026"/>
    </source>
</evidence>
<dbReference type="PANTHER" id="PTHR34997">
    <property type="entry name" value="AM15"/>
    <property type="match status" value="1"/>
</dbReference>
<gene>
    <name evidence="7" type="ORF">S40285_09712</name>
</gene>
<proteinExistence type="inferred from homology"/>
<evidence type="ECO:0000256" key="5">
    <source>
        <dbReference type="SAM" id="SignalP"/>
    </source>
</evidence>
<name>A0A084QXD9_STAC4</name>
<feature type="domain" description="LysM" evidence="6">
    <location>
        <begin position="39"/>
        <end position="87"/>
    </location>
</feature>
<keyword evidence="2 5" id="KW-0732">Signal</keyword>
<dbReference type="OMA" id="ITHAFGM"/>
<dbReference type="Gene3D" id="3.10.350.10">
    <property type="entry name" value="LysM domain"/>
    <property type="match status" value="2"/>
</dbReference>
<dbReference type="EMBL" id="KL659787">
    <property type="protein sequence ID" value="KFA68624.1"/>
    <property type="molecule type" value="Genomic_DNA"/>
</dbReference>
<accession>A0A084QXD9</accession>
<evidence type="ECO:0000256" key="1">
    <source>
        <dbReference type="ARBA" id="ARBA00022669"/>
    </source>
</evidence>
<dbReference type="InParanoid" id="A0A084QXD9"/>
<dbReference type="PANTHER" id="PTHR34997:SF2">
    <property type="entry name" value="LYSM DOMAIN-CONTAINING PROTEIN-RELATED"/>
    <property type="match status" value="1"/>
</dbReference>
<dbReference type="PROSITE" id="PS51782">
    <property type="entry name" value="LYSM"/>
    <property type="match status" value="1"/>
</dbReference>
<organism evidence="7 8">
    <name type="scientific">Stachybotrys chlorohalonatus (strain IBT 40285)</name>
    <dbReference type="NCBI Taxonomy" id="1283841"/>
    <lineage>
        <taxon>Eukaryota</taxon>
        <taxon>Fungi</taxon>
        <taxon>Dikarya</taxon>
        <taxon>Ascomycota</taxon>
        <taxon>Pezizomycotina</taxon>
        <taxon>Sordariomycetes</taxon>
        <taxon>Hypocreomycetidae</taxon>
        <taxon>Hypocreales</taxon>
        <taxon>Stachybotryaceae</taxon>
        <taxon>Stachybotrys</taxon>
    </lineage>
</organism>
<dbReference type="InterPro" id="IPR052210">
    <property type="entry name" value="LysM1-like"/>
</dbReference>
<keyword evidence="8" id="KW-1185">Reference proteome</keyword>
<dbReference type="HOGENOM" id="CLU_1421715_0_0_1"/>
<protein>
    <recommendedName>
        <fullName evidence="6">LysM domain-containing protein</fullName>
    </recommendedName>
</protein>
<dbReference type="GO" id="GO:0008061">
    <property type="term" value="F:chitin binding"/>
    <property type="evidence" value="ECO:0007669"/>
    <property type="project" value="UniProtKB-KW"/>
</dbReference>
<evidence type="ECO:0000256" key="2">
    <source>
        <dbReference type="ARBA" id="ARBA00022729"/>
    </source>
</evidence>
<dbReference type="OrthoDB" id="2281372at2759"/>
<dbReference type="InterPro" id="IPR036779">
    <property type="entry name" value="LysM_dom_sf"/>
</dbReference>
<evidence type="ECO:0000313" key="7">
    <source>
        <dbReference type="EMBL" id="KFA68624.1"/>
    </source>
</evidence>
<dbReference type="Proteomes" id="UP000028524">
    <property type="component" value="Unassembled WGS sequence"/>
</dbReference>
<dbReference type="InterPro" id="IPR018392">
    <property type="entry name" value="LysM"/>
</dbReference>
<feature type="signal peptide" evidence="5">
    <location>
        <begin position="1"/>
        <end position="19"/>
    </location>
</feature>
<dbReference type="AlphaFoldDB" id="A0A084QXD9"/>
<keyword evidence="3" id="KW-0843">Virulence</keyword>
<keyword evidence="1" id="KW-0147">Chitin-binding</keyword>
<evidence type="ECO:0000259" key="6">
    <source>
        <dbReference type="PROSITE" id="PS51782"/>
    </source>
</evidence>
<evidence type="ECO:0000313" key="8">
    <source>
        <dbReference type="Proteomes" id="UP000028524"/>
    </source>
</evidence>
<dbReference type="STRING" id="1283841.A0A084QXD9"/>